<dbReference type="PANTHER" id="PTHR21292">
    <property type="entry name" value="EXOCYST COMPLEX COMPONENT SEC6-RELATED"/>
    <property type="match status" value="1"/>
</dbReference>
<evidence type="ECO:0000313" key="2">
    <source>
        <dbReference type="EMBL" id="KAG8561766.1"/>
    </source>
</evidence>
<organism evidence="2 3">
    <name type="scientific">Engystomops pustulosus</name>
    <name type="common">Tungara frog</name>
    <name type="synonym">Physalaemus pustulosus</name>
    <dbReference type="NCBI Taxonomy" id="76066"/>
    <lineage>
        <taxon>Eukaryota</taxon>
        <taxon>Metazoa</taxon>
        <taxon>Chordata</taxon>
        <taxon>Craniata</taxon>
        <taxon>Vertebrata</taxon>
        <taxon>Euteleostomi</taxon>
        <taxon>Amphibia</taxon>
        <taxon>Batrachia</taxon>
        <taxon>Anura</taxon>
        <taxon>Neobatrachia</taxon>
        <taxon>Hyloidea</taxon>
        <taxon>Leptodactylidae</taxon>
        <taxon>Leiuperinae</taxon>
        <taxon>Engystomops</taxon>
    </lineage>
</organism>
<name>A0AAV7AJP2_ENGPU</name>
<proteinExistence type="predicted"/>
<gene>
    <name evidence="2" type="ORF">GDO81_015467</name>
</gene>
<evidence type="ECO:0000256" key="1">
    <source>
        <dbReference type="SAM" id="MobiDB-lite"/>
    </source>
</evidence>
<evidence type="ECO:0008006" key="4">
    <source>
        <dbReference type="Google" id="ProtNLM"/>
    </source>
</evidence>
<dbReference type="GO" id="GO:0000145">
    <property type="term" value="C:exocyst"/>
    <property type="evidence" value="ECO:0007669"/>
    <property type="project" value="InterPro"/>
</dbReference>
<dbReference type="AlphaFoldDB" id="A0AAV7AJP2"/>
<reference evidence="2" key="1">
    <citation type="thesis" date="2020" institute="ProQuest LLC" country="789 East Eisenhower Parkway, Ann Arbor, MI, USA">
        <title>Comparative Genomics and Chromosome Evolution.</title>
        <authorList>
            <person name="Mudd A.B."/>
        </authorList>
    </citation>
    <scope>NUCLEOTIDE SEQUENCE</scope>
    <source>
        <strain evidence="2">237g6f4</strain>
        <tissue evidence="2">Blood</tissue>
    </source>
</reference>
<dbReference type="GO" id="GO:0051601">
    <property type="term" value="P:exocyst localization"/>
    <property type="evidence" value="ECO:0007669"/>
    <property type="project" value="TreeGrafter"/>
</dbReference>
<protein>
    <recommendedName>
        <fullName evidence="4">Tumor necrosis factor alpha-induced protein 2</fullName>
    </recommendedName>
</protein>
<dbReference type="Proteomes" id="UP000824782">
    <property type="component" value="Unassembled WGS sequence"/>
</dbReference>
<keyword evidence="3" id="KW-1185">Reference proteome</keyword>
<dbReference type="GO" id="GO:0006887">
    <property type="term" value="P:exocytosis"/>
    <property type="evidence" value="ECO:0007669"/>
    <property type="project" value="InterPro"/>
</dbReference>
<accession>A0AAV7AJP2</accession>
<dbReference type="EMBL" id="WNYA01000007">
    <property type="protein sequence ID" value="KAG8561766.1"/>
    <property type="molecule type" value="Genomic_DNA"/>
</dbReference>
<sequence length="613" mass="71222">MKKIKSTMAAVAQLATPENITMKKRNSEDKGQKKNGILKGMIKTFLPNRSKGHRPEPVETKKEPTVEDIAEQIAKCQLMEASKNLIDLEQKISRDPLLQDKTEDLETLYKKLESSVFQVIKDSITEKNGDLLGEAVNVIVEQEKEDAKCVSDNDPTNGLRPKRWKTKWESYVSLSVAERIGNLSDVSANVSTSSTSSSTSSSLSQSFITVGKTFKKDLIHVVTHLKEHYPEDFDVCNTYAQHYHRFLVSQMDFAAEFQLGDEDNYYLLCWIHNYYPNMILKNPTLAGHIDDFYLNNLLSPDVIRQLEVNYVLHEIDSVRRYMNKSLDVEVERWRSEKEPEILGDCYHSELHIDVIQIYNGGIKKAQEIKKEMVEKISCLLPHEIKEFFKRYNSNLEEFLEKNKTHPYYREIVITHLNCCFHFREFIERKGTKFDVAMQQQMSSIILQCEDLLYAALFLELFVELKAQFRKMSQSSSLFSHQAMQDIIKIVQITVSGYKMLCSSSYKDMIGRIHKHLVKEYLIRLLKRKVSYKTSLQLQAIAHQIRENANLINDFCHAHKSHEEEWVFKTSKVIPKVGRNYTAPGVERHQLEIATWLETILIYGEENKMSMIYE</sequence>
<dbReference type="PANTHER" id="PTHR21292:SF4">
    <property type="entry name" value="TUMOR NECROSIS FACTOR ALPHA-INDUCED PROTEIN 2"/>
    <property type="match status" value="1"/>
</dbReference>
<evidence type="ECO:0000313" key="3">
    <source>
        <dbReference type="Proteomes" id="UP000824782"/>
    </source>
</evidence>
<dbReference type="Pfam" id="PF06046">
    <property type="entry name" value="Sec6"/>
    <property type="match status" value="1"/>
</dbReference>
<dbReference type="GO" id="GO:0000149">
    <property type="term" value="F:SNARE binding"/>
    <property type="evidence" value="ECO:0007669"/>
    <property type="project" value="TreeGrafter"/>
</dbReference>
<feature type="region of interest" description="Disordered" evidence="1">
    <location>
        <begin position="16"/>
        <end position="36"/>
    </location>
</feature>
<comment type="caution">
    <text evidence="2">The sequence shown here is derived from an EMBL/GenBank/DDBJ whole genome shotgun (WGS) entry which is preliminary data.</text>
</comment>
<dbReference type="InterPro" id="IPR010326">
    <property type="entry name" value="EXOC3/Sec6"/>
</dbReference>